<evidence type="ECO:0000313" key="4">
    <source>
        <dbReference type="EMBL" id="OQR81700.1"/>
    </source>
</evidence>
<evidence type="ECO:0000256" key="2">
    <source>
        <dbReference type="SAM" id="MobiDB-lite"/>
    </source>
</evidence>
<name>A0A1V9Y7J4_9STRA</name>
<proteinExistence type="predicted"/>
<dbReference type="EMBL" id="JNBS01004925">
    <property type="protein sequence ID" value="OQR81700.1"/>
    <property type="molecule type" value="Genomic_DNA"/>
</dbReference>
<accession>A0A1V9Y7J4</accession>
<sequence length="143" mass="16620">MELIERLNEVENGQVQNKAQARLLVVKDIFDEVILHDRTYSNVLLKIRAEFNRYFESCSPNQDLDSYLLKTENNALKKLSLELQNEIAQLRQDLLSRPSRRVEDDDSDDTPLQLPETNEPRVPSIVPKLDFGALSPFQEDEYD</sequence>
<evidence type="ECO:0000259" key="3">
    <source>
        <dbReference type="Pfam" id="PF15739"/>
    </source>
</evidence>
<dbReference type="Proteomes" id="UP000243217">
    <property type="component" value="Unassembled WGS sequence"/>
</dbReference>
<gene>
    <name evidence="4" type="ORF">THRCLA_11497</name>
</gene>
<keyword evidence="5" id="KW-1185">Reference proteome</keyword>
<protein>
    <recommendedName>
        <fullName evidence="3">Translin-associated factor X-interacting protein 1 N-terminal domain-containing protein</fullName>
    </recommendedName>
</protein>
<feature type="domain" description="Translin-associated factor X-interacting protein 1 N-terminal" evidence="3">
    <location>
        <begin position="5"/>
        <end position="92"/>
    </location>
</feature>
<comment type="caution">
    <text evidence="4">The sequence shown here is derived from an EMBL/GenBank/DDBJ whole genome shotgun (WGS) entry which is preliminary data.</text>
</comment>
<keyword evidence="1" id="KW-0175">Coiled coil</keyword>
<dbReference type="AlphaFoldDB" id="A0A1V9Y7J4"/>
<feature type="region of interest" description="Disordered" evidence="2">
    <location>
        <begin position="94"/>
        <end position="143"/>
    </location>
</feature>
<dbReference type="OrthoDB" id="10537363at2759"/>
<reference evidence="4 5" key="1">
    <citation type="journal article" date="2014" name="Genome Biol. Evol.">
        <title>The secreted proteins of Achlya hypogyna and Thraustotheca clavata identify the ancestral oomycete secretome and reveal gene acquisitions by horizontal gene transfer.</title>
        <authorList>
            <person name="Misner I."/>
            <person name="Blouin N."/>
            <person name="Leonard G."/>
            <person name="Richards T.A."/>
            <person name="Lane C.E."/>
        </authorList>
    </citation>
    <scope>NUCLEOTIDE SEQUENCE [LARGE SCALE GENOMIC DNA]</scope>
    <source>
        <strain evidence="4 5">ATCC 34112</strain>
    </source>
</reference>
<dbReference type="Pfam" id="PF15739">
    <property type="entry name" value="TSNAXIP1_N"/>
    <property type="match status" value="1"/>
</dbReference>
<organism evidence="4 5">
    <name type="scientific">Thraustotheca clavata</name>
    <dbReference type="NCBI Taxonomy" id="74557"/>
    <lineage>
        <taxon>Eukaryota</taxon>
        <taxon>Sar</taxon>
        <taxon>Stramenopiles</taxon>
        <taxon>Oomycota</taxon>
        <taxon>Saprolegniomycetes</taxon>
        <taxon>Saprolegniales</taxon>
        <taxon>Achlyaceae</taxon>
        <taxon>Thraustotheca</taxon>
    </lineage>
</organism>
<evidence type="ECO:0000256" key="1">
    <source>
        <dbReference type="ARBA" id="ARBA00023054"/>
    </source>
</evidence>
<dbReference type="InterPro" id="IPR032755">
    <property type="entry name" value="TSNAXIP1_N"/>
</dbReference>
<evidence type="ECO:0000313" key="5">
    <source>
        <dbReference type="Proteomes" id="UP000243217"/>
    </source>
</evidence>